<evidence type="ECO:0000313" key="1">
    <source>
        <dbReference type="EMBL" id="PNM57551.1"/>
    </source>
</evidence>
<keyword evidence="2" id="KW-1185">Reference proteome</keyword>
<dbReference type="EMBL" id="LOSJ02000002">
    <property type="protein sequence ID" value="PNM57551.1"/>
    <property type="molecule type" value="Genomic_DNA"/>
</dbReference>
<dbReference type="Proteomes" id="UP000053748">
    <property type="component" value="Unassembled WGS sequence"/>
</dbReference>
<protein>
    <submittedName>
        <fullName evidence="1">Uncharacterized protein</fullName>
    </submittedName>
</protein>
<evidence type="ECO:0000313" key="2">
    <source>
        <dbReference type="Proteomes" id="UP000053748"/>
    </source>
</evidence>
<dbReference type="AlphaFoldDB" id="A0A1D8SDF1"/>
<sequence>MLSKLNLRLNSKQFRLQNSIIYYISSKIQRFLLSASFIVFMNNIFIQVIERERDMHPLYFLDCEWFLVLCVRENKKFSHLKKWLNINTTQIREP</sequence>
<accession>A0A1D8SDF1</accession>
<gene>
    <name evidence="1" type="ORF">AL544_016620</name>
</gene>
<comment type="caution">
    <text evidence="1">The sequence shown here is derived from an EMBL/GenBank/DDBJ whole genome shotgun (WGS) entry which is preliminary data.</text>
</comment>
<organism evidence="1 2">
    <name type="scientific">Vibrio mimicus</name>
    <dbReference type="NCBI Taxonomy" id="674"/>
    <lineage>
        <taxon>Bacteria</taxon>
        <taxon>Pseudomonadati</taxon>
        <taxon>Pseudomonadota</taxon>
        <taxon>Gammaproteobacteria</taxon>
        <taxon>Vibrionales</taxon>
        <taxon>Vibrionaceae</taxon>
        <taxon>Vibrio</taxon>
    </lineage>
</organism>
<name>A0A1D8SDF1_VIBMI</name>
<reference evidence="1" key="1">
    <citation type="submission" date="2017-12" db="EMBL/GenBank/DDBJ databases">
        <title>FDA dAtabase for Regulatory Grade micrObial Sequences (FDA-ARGOS): Supporting development and validation of Infectious Disease Dx tests.</title>
        <authorList>
            <person name="Hoffmann M."/>
            <person name="Allard M."/>
            <person name="Evans P."/>
            <person name="Brown E."/>
            <person name="Tallon L.J."/>
            <person name="Sadzewicz L."/>
            <person name="Sengamalay N."/>
            <person name="Ott S."/>
            <person name="Godinez A."/>
            <person name="Nagaraj S."/>
            <person name="Vavikolanu K."/>
            <person name="Aluvathingal J."/>
            <person name="Nadendla S."/>
            <person name="Hobson J."/>
            <person name="Sichtig H."/>
        </authorList>
    </citation>
    <scope>NUCLEOTIDE SEQUENCE [LARGE SCALE GENOMIC DNA]</scope>
    <source>
        <strain evidence="1">FDAARGOS_113</strain>
    </source>
</reference>
<proteinExistence type="predicted"/>